<evidence type="ECO:0000256" key="1">
    <source>
        <dbReference type="SAM" id="Phobius"/>
    </source>
</evidence>
<dbReference type="RefSeq" id="WP_188414911.1">
    <property type="nucleotide sequence ID" value="NZ_BMDO01000002.1"/>
</dbReference>
<dbReference type="AlphaFoldDB" id="A0A917J8I7"/>
<evidence type="ECO:0000313" key="3">
    <source>
        <dbReference type="EMBL" id="GGI50082.1"/>
    </source>
</evidence>
<organism evidence="3 4">
    <name type="scientific">Mucilaginibacter galii</name>
    <dbReference type="NCBI Taxonomy" id="2005073"/>
    <lineage>
        <taxon>Bacteria</taxon>
        <taxon>Pseudomonadati</taxon>
        <taxon>Bacteroidota</taxon>
        <taxon>Sphingobacteriia</taxon>
        <taxon>Sphingobacteriales</taxon>
        <taxon>Sphingobacteriaceae</taxon>
        <taxon>Mucilaginibacter</taxon>
    </lineage>
</organism>
<dbReference type="Proteomes" id="UP000662074">
    <property type="component" value="Unassembled WGS sequence"/>
</dbReference>
<gene>
    <name evidence="3" type="ORF">GCM10011425_12940</name>
</gene>
<feature type="transmembrane region" description="Helical" evidence="1">
    <location>
        <begin position="20"/>
        <end position="39"/>
    </location>
</feature>
<accession>A0A917J8I7</accession>
<comment type="caution">
    <text evidence="3">The sequence shown here is derived from an EMBL/GenBank/DDBJ whole genome shotgun (WGS) entry which is preliminary data.</text>
</comment>
<keyword evidence="1" id="KW-1133">Transmembrane helix</keyword>
<proteinExistence type="predicted"/>
<reference evidence="3" key="2">
    <citation type="submission" date="2020-09" db="EMBL/GenBank/DDBJ databases">
        <authorList>
            <person name="Sun Q."/>
            <person name="Sedlacek I."/>
        </authorList>
    </citation>
    <scope>NUCLEOTIDE SEQUENCE</scope>
    <source>
        <strain evidence="3">CCM 8711</strain>
    </source>
</reference>
<feature type="transmembrane region" description="Helical" evidence="1">
    <location>
        <begin position="45"/>
        <end position="68"/>
    </location>
</feature>
<protein>
    <recommendedName>
        <fullName evidence="2">PH domain-containing protein</fullName>
    </recommendedName>
</protein>
<dbReference type="InterPro" id="IPR058916">
    <property type="entry name" value="PH_40"/>
</dbReference>
<feature type="domain" description="PH" evidence="2">
    <location>
        <begin position="9"/>
        <end position="131"/>
    </location>
</feature>
<dbReference type="EMBL" id="BMDO01000002">
    <property type="protein sequence ID" value="GGI50082.1"/>
    <property type="molecule type" value="Genomic_DNA"/>
</dbReference>
<evidence type="ECO:0000313" key="4">
    <source>
        <dbReference type="Proteomes" id="UP000662074"/>
    </source>
</evidence>
<reference evidence="3" key="1">
    <citation type="journal article" date="2014" name="Int. J. Syst. Evol. Microbiol.">
        <title>Complete genome sequence of Corynebacterium casei LMG S-19264T (=DSM 44701T), isolated from a smear-ripened cheese.</title>
        <authorList>
            <consortium name="US DOE Joint Genome Institute (JGI-PGF)"/>
            <person name="Walter F."/>
            <person name="Albersmeier A."/>
            <person name="Kalinowski J."/>
            <person name="Ruckert C."/>
        </authorList>
    </citation>
    <scope>NUCLEOTIDE SEQUENCE</scope>
    <source>
        <strain evidence="3">CCM 8711</strain>
    </source>
</reference>
<keyword evidence="1" id="KW-0812">Transmembrane</keyword>
<keyword evidence="4" id="KW-1185">Reference proteome</keyword>
<name>A0A917J8I7_9SPHI</name>
<keyword evidence="1" id="KW-0472">Membrane</keyword>
<sequence length="194" mass="22776">MEKYCTPEFEFKKVLILSNVTVFIICVLITWPSIILYALKGYRYLGIGGMSLLMGVFFMIFSVLFNYLSKTVTIYFDRKRMYVKDGDKEYTGYLKRDILGFYSYNYDERSSSFITIKIIFKNGKVINITDANISSKKDADKELMLKQFLLTAKRQLEFTFIKKNRRRSLLKIGAHWYSRDPNEKDSNANEADIV</sequence>
<dbReference type="Pfam" id="PF26566">
    <property type="entry name" value="PH_40"/>
    <property type="match status" value="1"/>
</dbReference>
<evidence type="ECO:0000259" key="2">
    <source>
        <dbReference type="Pfam" id="PF26566"/>
    </source>
</evidence>